<name>A0A9P1GBC2_9DINO</name>
<dbReference type="EMBL" id="CAMXCT010003879">
    <property type="protein sequence ID" value="CAI4006673.1"/>
    <property type="molecule type" value="Genomic_DNA"/>
</dbReference>
<proteinExistence type="predicted"/>
<feature type="compositionally biased region" description="Basic and acidic residues" evidence="1">
    <location>
        <begin position="872"/>
        <end position="907"/>
    </location>
</feature>
<evidence type="ECO:0000313" key="2">
    <source>
        <dbReference type="EMBL" id="CAI4006673.1"/>
    </source>
</evidence>
<feature type="compositionally biased region" description="Basic and acidic residues" evidence="1">
    <location>
        <begin position="39"/>
        <end position="72"/>
    </location>
</feature>
<dbReference type="Proteomes" id="UP001152797">
    <property type="component" value="Unassembled WGS sequence"/>
</dbReference>
<feature type="region of interest" description="Disordered" evidence="1">
    <location>
        <begin position="864"/>
        <end position="919"/>
    </location>
</feature>
<evidence type="ECO:0000313" key="4">
    <source>
        <dbReference type="Proteomes" id="UP001152797"/>
    </source>
</evidence>
<dbReference type="EMBL" id="CAMXCT020003879">
    <property type="protein sequence ID" value="CAL1160048.1"/>
    <property type="molecule type" value="Genomic_DNA"/>
</dbReference>
<reference evidence="3" key="2">
    <citation type="submission" date="2024-04" db="EMBL/GenBank/DDBJ databases">
        <authorList>
            <person name="Chen Y."/>
            <person name="Shah S."/>
            <person name="Dougan E. K."/>
            <person name="Thang M."/>
            <person name="Chan C."/>
        </authorList>
    </citation>
    <scope>NUCLEOTIDE SEQUENCE [LARGE SCALE GENOMIC DNA]</scope>
</reference>
<gene>
    <name evidence="2" type="ORF">C1SCF055_LOCUS32291</name>
</gene>
<dbReference type="AlphaFoldDB" id="A0A9P1GBC2"/>
<reference evidence="2" key="1">
    <citation type="submission" date="2022-10" db="EMBL/GenBank/DDBJ databases">
        <authorList>
            <person name="Chen Y."/>
            <person name="Dougan E. K."/>
            <person name="Chan C."/>
            <person name="Rhodes N."/>
            <person name="Thang M."/>
        </authorList>
    </citation>
    <scope>NUCLEOTIDE SEQUENCE</scope>
</reference>
<comment type="caution">
    <text evidence="2">The sequence shown here is derived from an EMBL/GenBank/DDBJ whole genome shotgun (WGS) entry which is preliminary data.</text>
</comment>
<evidence type="ECO:0000313" key="3">
    <source>
        <dbReference type="EMBL" id="CAL1160048.1"/>
    </source>
</evidence>
<feature type="compositionally biased region" description="Polar residues" evidence="1">
    <location>
        <begin position="26"/>
        <end position="37"/>
    </location>
</feature>
<dbReference type="EMBL" id="CAMXCT030003879">
    <property type="protein sequence ID" value="CAL4793985.1"/>
    <property type="molecule type" value="Genomic_DNA"/>
</dbReference>
<keyword evidence="4" id="KW-1185">Reference proteome</keyword>
<protein>
    <submittedName>
        <fullName evidence="2">Uncharacterized protein</fullName>
    </submittedName>
</protein>
<sequence length="948" mass="106065">MRPSIQPGSSAGGGGVGSKRKVAATVTENTGAQLSRSKMSRDNLEQSKDSMDRGDVTMGKEKGILEGKDPTQVSKKELEQAVRDASTPQELFGNLSSSAMIEQIFSWFGDGTLDVPWYFLNGVGQMMPSVVASPHNRPLQETTVEEYQERMLKDGYHQDVAGAAWFQYQSPEKQLPVEAITFNHRREAFYRADKESPDAPPMVSTKATGLKQCKMLMSTTPVYLIKELVKVHNLSHIGSGVNIWDLIDHALDIEKAWTVHCRERGITSANGGAYAKLYEEYLMSRTDKFTSWKPYEACKALAHRLEDYQISKVFRDWCQCHMSFLDSRMNLMHTINTMHTAVNIISTLMKRFYDKRLIGQVMLETLKLTVPSKPRGNQRVLEWCLNKSPAENGVIINLMNIPMGASATFRKLSQAKDRFIAKLSKEAKDPSEHQQKRARREEEPDAHGDRILESASKDGLVAKLCEKSPDSNIKEVRPGDVMQEEAIRFVDSVKTLDSEDSRPKTALDDVLHCLQAATWLGCVWIKQLSAQDLVIAVYERQGIQITPGVIEALQKTHDYALSIFLEFMLNVDGKCVSVSGKSFRIYSALRWELMCFFINTHMMVASDLNQNQNSSQTEHGPGPVDPLKLAERLCTRLTSAPVHEIIHDEEDHTVIRIAQFMLQKDLREELGCFIASEMSMPFHMHSAHRALWLAVVRANKGTTTAFSLPELLEVFQAVVQEILKPAWLAFAADCADNFVSRGHFIEKADDVWKSSATLNEFVSLRMKYLIHLLSQTLSAAEAGHINFEANAISKAALKIFVSIDLQDSSLQMLSVLDMLSASGDAWPKVWSEALQKKCSPQDVASFVADTLQLDIKALQDKWSAPKNSKVSDGGDDHQTRHFAEGDGEDAQNRSAHESKIDKNKQQEDEPDAEFDSSNRPFSLGRLMLFSGTSGSDLFDCSPEALELG</sequence>
<accession>A0A9P1GBC2</accession>
<feature type="region of interest" description="Disordered" evidence="1">
    <location>
        <begin position="423"/>
        <end position="452"/>
    </location>
</feature>
<evidence type="ECO:0000256" key="1">
    <source>
        <dbReference type="SAM" id="MobiDB-lite"/>
    </source>
</evidence>
<feature type="region of interest" description="Disordered" evidence="1">
    <location>
        <begin position="1"/>
        <end position="72"/>
    </location>
</feature>
<organism evidence="2">
    <name type="scientific">Cladocopium goreaui</name>
    <dbReference type="NCBI Taxonomy" id="2562237"/>
    <lineage>
        <taxon>Eukaryota</taxon>
        <taxon>Sar</taxon>
        <taxon>Alveolata</taxon>
        <taxon>Dinophyceae</taxon>
        <taxon>Suessiales</taxon>
        <taxon>Symbiodiniaceae</taxon>
        <taxon>Cladocopium</taxon>
    </lineage>
</organism>